<dbReference type="EMBL" id="U39673">
    <property type="protein sequence ID" value="AAB39094.1"/>
    <property type="molecule type" value="Genomic_DNA"/>
</dbReference>
<dbReference type="GeneID" id="45000177"/>
<dbReference type="PIR" id="E97351">
    <property type="entry name" value="E97351"/>
</dbReference>
<evidence type="ECO:0000313" key="1">
    <source>
        <dbReference type="EMBL" id="AAB39094.1"/>
    </source>
</evidence>
<dbReference type="RefSeq" id="WP_010966940.1">
    <property type="nucleotide sequence ID" value="NZ_CP030018.1"/>
</dbReference>
<protein>
    <submittedName>
        <fullName evidence="1">OrfX protein</fullName>
    </submittedName>
</protein>
<dbReference type="AlphaFoldDB" id="P94607"/>
<gene>
    <name evidence="1" type="primary">orfX</name>
</gene>
<sequence>MRKFTFVVVLLFIVGSISYYLFRSLREYRFNPYSGKYLSKRGNVILILNNNDDNCTIINNEYRDVFSTKAKYLVVDNRIKIRIDNKYNYVGKSVIKGIFKGNSLKLGNDIYYKK</sequence>
<proteinExistence type="predicted"/>
<name>P94607_CLOAT</name>
<organism evidence="1">
    <name type="scientific">Clostridium acetobutylicum</name>
    <dbReference type="NCBI Taxonomy" id="1488"/>
    <lineage>
        <taxon>Bacteria</taxon>
        <taxon>Bacillati</taxon>
        <taxon>Bacillota</taxon>
        <taxon>Clostridia</taxon>
        <taxon>Eubacteriales</taxon>
        <taxon>Clostridiaceae</taxon>
        <taxon>Clostridium</taxon>
    </lineage>
</organism>
<accession>P94607</accession>
<dbReference type="OMA" id="CKVINNF"/>
<reference evidence="1" key="1">
    <citation type="journal article" date="1996" name="Anaerobe">
        <title>Molecular biological analysis of kdpD/E, a sensor histidine kinase/response regulator system in Clostridium acetobutylicum.</title>
        <authorList>
            <person name="Treuner-Lange A."/>
            <person name="Duerre P."/>
        </authorList>
    </citation>
    <scope>NUCLEOTIDE SEQUENCE</scope>
    <source>
        <strain evidence="1">DSM 792</strain>
    </source>
</reference>